<dbReference type="EMBL" id="QQAV01000012">
    <property type="protein sequence ID" value="RDI19598.1"/>
    <property type="molecule type" value="Genomic_DNA"/>
</dbReference>
<dbReference type="GO" id="GO:0061928">
    <property type="term" value="F:glutathione specific gamma-glutamylcyclotransferase activity"/>
    <property type="evidence" value="ECO:0007669"/>
    <property type="project" value="UniProtKB-EC"/>
</dbReference>
<evidence type="ECO:0000313" key="4">
    <source>
        <dbReference type="EMBL" id="RDI19598.1"/>
    </source>
</evidence>
<dbReference type="GO" id="GO:0005737">
    <property type="term" value="C:cytoplasm"/>
    <property type="evidence" value="ECO:0007669"/>
    <property type="project" value="TreeGrafter"/>
</dbReference>
<dbReference type="Proteomes" id="UP000255265">
    <property type="component" value="Unassembled WGS sequence"/>
</dbReference>
<dbReference type="GO" id="GO:0006751">
    <property type="term" value="P:glutathione catabolic process"/>
    <property type="evidence" value="ECO:0007669"/>
    <property type="project" value="InterPro"/>
</dbReference>
<evidence type="ECO:0000256" key="2">
    <source>
        <dbReference type="ARBA" id="ARBA00023239"/>
    </source>
</evidence>
<dbReference type="InterPro" id="IPR006840">
    <property type="entry name" value="ChaC"/>
</dbReference>
<dbReference type="STRING" id="433924.NS331_23690"/>
<dbReference type="PANTHER" id="PTHR12192:SF2">
    <property type="entry name" value="GLUTATHIONE-SPECIFIC GAMMA-GLUTAMYLCYCLOTRANSFERASE 2"/>
    <property type="match status" value="1"/>
</dbReference>
<feature type="region of interest" description="Disordered" evidence="3">
    <location>
        <begin position="235"/>
        <end position="258"/>
    </location>
</feature>
<dbReference type="InterPro" id="IPR013024">
    <property type="entry name" value="GGCT-like"/>
</dbReference>
<evidence type="ECO:0000256" key="3">
    <source>
        <dbReference type="SAM" id="MobiDB-lite"/>
    </source>
</evidence>
<evidence type="ECO:0000313" key="5">
    <source>
        <dbReference type="Proteomes" id="UP000255265"/>
    </source>
</evidence>
<organism evidence="4 5">
    <name type="scientific">Pseudacidovorax intermedius</name>
    <dbReference type="NCBI Taxonomy" id="433924"/>
    <lineage>
        <taxon>Bacteria</taxon>
        <taxon>Pseudomonadati</taxon>
        <taxon>Pseudomonadota</taxon>
        <taxon>Betaproteobacteria</taxon>
        <taxon>Burkholderiales</taxon>
        <taxon>Comamonadaceae</taxon>
        <taxon>Pseudacidovorax</taxon>
    </lineage>
</organism>
<keyword evidence="5" id="KW-1185">Reference proteome</keyword>
<comment type="caution">
    <text evidence="4">The sequence shown here is derived from an EMBL/GenBank/DDBJ whole genome shotgun (WGS) entry which is preliminary data.</text>
</comment>
<dbReference type="SUPFAM" id="SSF110857">
    <property type="entry name" value="Gamma-glutamyl cyclotransferase-like"/>
    <property type="match status" value="1"/>
</dbReference>
<sequence length="258" mass="28078">MEDALAIMGRVKPVSEAEILGATSLPPLVGAHPPPVRDPGPLLERTIAEWGGHDDLWLFGYGSLIWNPGFDHSEARPAQVSGWHRALKMWSRVNRGSIEKPGLVFGLLSGGSCRGMVFRIPQAIALETLGRLWLREMPTGVYDPRWLHCRTAQGPVRALAFTLSRKSPNFTGTLSEERYREIFATAVGRYGSSLDYARQTLEALQRHGIRDSALARLLRLATHAPGEMATSADSQALAASLHLSPSDSSSSSSKGTMP</sequence>
<gene>
    <name evidence="4" type="ORF">DFR41_112105</name>
</gene>
<protein>
    <recommendedName>
        <fullName evidence="1">glutathione-specific gamma-glutamylcyclotransferase</fullName>
        <ecNumber evidence="1">4.3.2.7</ecNumber>
    </recommendedName>
</protein>
<dbReference type="InterPro" id="IPR036568">
    <property type="entry name" value="GGCT-like_sf"/>
</dbReference>
<name>A0A370F6W0_9BURK</name>
<reference evidence="4 5" key="1">
    <citation type="submission" date="2018-07" db="EMBL/GenBank/DDBJ databases">
        <title>Genomic Encyclopedia of Type Strains, Phase IV (KMG-IV): sequencing the most valuable type-strain genomes for metagenomic binning, comparative biology and taxonomic classification.</title>
        <authorList>
            <person name="Goeker M."/>
        </authorList>
    </citation>
    <scope>NUCLEOTIDE SEQUENCE [LARGE SCALE GENOMIC DNA]</scope>
    <source>
        <strain evidence="4 5">DSM 21352</strain>
    </source>
</reference>
<dbReference type="Gene3D" id="3.10.490.10">
    <property type="entry name" value="Gamma-glutamyl cyclotransferase-like"/>
    <property type="match status" value="1"/>
</dbReference>
<dbReference type="Pfam" id="PF04752">
    <property type="entry name" value="ChaC"/>
    <property type="match status" value="1"/>
</dbReference>
<keyword evidence="2" id="KW-0456">Lyase</keyword>
<dbReference type="EC" id="4.3.2.7" evidence="1"/>
<accession>A0A370F6W0</accession>
<proteinExistence type="predicted"/>
<evidence type="ECO:0000256" key="1">
    <source>
        <dbReference type="ARBA" id="ARBA00012344"/>
    </source>
</evidence>
<dbReference type="PANTHER" id="PTHR12192">
    <property type="entry name" value="CATION TRANSPORT PROTEIN CHAC-RELATED"/>
    <property type="match status" value="1"/>
</dbReference>
<dbReference type="AlphaFoldDB" id="A0A370F6W0"/>
<dbReference type="CDD" id="cd06661">
    <property type="entry name" value="GGCT_like"/>
    <property type="match status" value="1"/>
</dbReference>